<keyword evidence="3" id="KW-0677">Repeat</keyword>
<dbReference type="Pfam" id="PF00097">
    <property type="entry name" value="zf-C3HC4"/>
    <property type="match status" value="1"/>
</dbReference>
<dbReference type="AlphaFoldDB" id="A0A9P5NU60"/>
<evidence type="ECO:0000256" key="7">
    <source>
        <dbReference type="PROSITE-ProRule" id="PRU00175"/>
    </source>
</evidence>
<evidence type="ECO:0000256" key="6">
    <source>
        <dbReference type="ARBA" id="ARBA00022833"/>
    </source>
</evidence>
<evidence type="ECO:0008006" key="13">
    <source>
        <dbReference type="Google" id="ProtNLM"/>
    </source>
</evidence>
<keyword evidence="6" id="KW-0862">Zinc</keyword>
<dbReference type="Proteomes" id="UP000724874">
    <property type="component" value="Unassembled WGS sequence"/>
</dbReference>
<dbReference type="Gene3D" id="3.30.40.10">
    <property type="entry name" value="Zinc/RING finger domain, C3HC4 (zinc finger)"/>
    <property type="match status" value="1"/>
</dbReference>
<keyword evidence="5" id="KW-0833">Ubl conjugation pathway</keyword>
<dbReference type="InterPro" id="IPR017907">
    <property type="entry name" value="Znf_RING_CS"/>
</dbReference>
<dbReference type="InterPro" id="IPR001841">
    <property type="entry name" value="Znf_RING"/>
</dbReference>
<feature type="region of interest" description="Disordered" evidence="8">
    <location>
        <begin position="387"/>
        <end position="409"/>
    </location>
</feature>
<sequence>MQLPVDKSPNWDGPPLLEEAGPHTIKYQGPTCNYQSNGAQAGSSRSTCGLVALNYTRLSLGLEVGDEAPASPWLRLISQANITDATSIIDWDELKGITQLNVTELLDVPFFQETLITKAATTNIQTVEDVKDLFLKWFPGPSSNIHAAVLSSNAEAVVCLSFPSPVSRIYSLFDSHARPDHGDGPAFTFSGQLDDIVQRLHDSILSQSATFSKEASENLNLSAYLLELKGGHNSDMRDVLARSATHLSRRQMGVDDTATSSFVESDHISLLRLRAESLRKIRSQEFSDSGALSDPLSEVSWRKENKSSVGPRRNGEFGWQLSLLLESNPVPGIVVSGGDANAEQEVEASSRPNRMDVTDNENDPLLPSHRRSEYSWLTSLVRQPSTYTVWPSPEGSEGGFTSSEAGSPEKKDTWEAALMQQLQEEEEISASLSHRVSSEHTWLVTLQKRLQEDESLKLNTAGPSSLLRSELDWQLAVQLQQEALRNESLGKIPEKTPRITSESGIDDTTVEHEVIKSPGRNLLQVPLWRRSENTSIFETLDLPSQALQPSFECGICAEMHLPREKITLADCDHKFCNECLTTFTRTRIEEGRYPTFCPECFPQRTRTNKSQVTQDIVEKLKLTAEELRRLEELQLRAHSVTLECPRCCQSMKIDREQYGQQSVIVCPLPQCGHMWCKSCIKTLASSQENHRCKNGNIDRLMKRKGWKYCPGCRTPVQKESGCNHMTCGAPGCNTHFCYRCGVLIIDTTYGGDVGTAVTEHYLNCRLFEKRLKCSIQ</sequence>
<evidence type="ECO:0000256" key="5">
    <source>
        <dbReference type="ARBA" id="ARBA00022786"/>
    </source>
</evidence>
<gene>
    <name evidence="11" type="ORF">CPB84DRAFT_1765783</name>
</gene>
<protein>
    <recommendedName>
        <fullName evidence="13">RING-type domain-containing protein</fullName>
    </recommendedName>
</protein>
<dbReference type="PROSITE" id="PS00518">
    <property type="entry name" value="ZF_RING_1"/>
    <property type="match status" value="1"/>
</dbReference>
<dbReference type="InterPro" id="IPR031127">
    <property type="entry name" value="E3_UB_ligase_RBR"/>
</dbReference>
<evidence type="ECO:0000313" key="11">
    <source>
        <dbReference type="EMBL" id="KAF8909307.1"/>
    </source>
</evidence>
<reference evidence="11" key="1">
    <citation type="submission" date="2020-11" db="EMBL/GenBank/DDBJ databases">
        <authorList>
            <consortium name="DOE Joint Genome Institute"/>
            <person name="Ahrendt S."/>
            <person name="Riley R."/>
            <person name="Andreopoulos W."/>
            <person name="LaButti K."/>
            <person name="Pangilinan J."/>
            <person name="Ruiz-duenas F.J."/>
            <person name="Barrasa J.M."/>
            <person name="Sanchez-Garcia M."/>
            <person name="Camarero S."/>
            <person name="Miyauchi S."/>
            <person name="Serrano A."/>
            <person name="Linde D."/>
            <person name="Babiker R."/>
            <person name="Drula E."/>
            <person name="Ayuso-Fernandez I."/>
            <person name="Pacheco R."/>
            <person name="Padilla G."/>
            <person name="Ferreira P."/>
            <person name="Barriuso J."/>
            <person name="Kellner H."/>
            <person name="Castanera R."/>
            <person name="Alfaro M."/>
            <person name="Ramirez L."/>
            <person name="Pisabarro A.G."/>
            <person name="Kuo A."/>
            <person name="Tritt A."/>
            <person name="Lipzen A."/>
            <person name="He G."/>
            <person name="Yan M."/>
            <person name="Ng V."/>
            <person name="Cullen D."/>
            <person name="Martin F."/>
            <person name="Rosso M.-N."/>
            <person name="Henrissat B."/>
            <person name="Hibbett D."/>
            <person name="Martinez A.T."/>
            <person name="Grigoriev I.V."/>
        </authorList>
    </citation>
    <scope>NUCLEOTIDE SEQUENCE</scope>
    <source>
        <strain evidence="11">AH 44721</strain>
    </source>
</reference>
<feature type="domain" description="RING-type" evidence="10">
    <location>
        <begin position="549"/>
        <end position="761"/>
    </location>
</feature>
<dbReference type="InterPro" id="IPR018957">
    <property type="entry name" value="Znf_C3HC4_RING-type"/>
</dbReference>
<dbReference type="CDD" id="cd22584">
    <property type="entry name" value="Rcat_RBR_unk"/>
    <property type="match status" value="1"/>
</dbReference>
<keyword evidence="12" id="KW-1185">Reference proteome</keyword>
<dbReference type="PROSITE" id="PS51873">
    <property type="entry name" value="TRIAD"/>
    <property type="match status" value="1"/>
</dbReference>
<keyword evidence="2" id="KW-0479">Metal-binding</keyword>
<evidence type="ECO:0000256" key="2">
    <source>
        <dbReference type="ARBA" id="ARBA00022723"/>
    </source>
</evidence>
<feature type="domain" description="RING-type" evidence="9">
    <location>
        <begin position="644"/>
        <end position="713"/>
    </location>
</feature>
<keyword evidence="1" id="KW-0808">Transferase</keyword>
<accession>A0A9P5NU60</accession>
<dbReference type="SMART" id="SM00184">
    <property type="entry name" value="RING"/>
    <property type="match status" value="2"/>
</dbReference>
<organism evidence="11 12">
    <name type="scientific">Gymnopilus junonius</name>
    <name type="common">Spectacular rustgill mushroom</name>
    <name type="synonym">Gymnopilus spectabilis subsp. junonius</name>
    <dbReference type="NCBI Taxonomy" id="109634"/>
    <lineage>
        <taxon>Eukaryota</taxon>
        <taxon>Fungi</taxon>
        <taxon>Dikarya</taxon>
        <taxon>Basidiomycota</taxon>
        <taxon>Agaricomycotina</taxon>
        <taxon>Agaricomycetes</taxon>
        <taxon>Agaricomycetidae</taxon>
        <taxon>Agaricales</taxon>
        <taxon>Agaricineae</taxon>
        <taxon>Hymenogastraceae</taxon>
        <taxon>Gymnopilus</taxon>
    </lineage>
</organism>
<proteinExistence type="predicted"/>
<evidence type="ECO:0000256" key="4">
    <source>
        <dbReference type="ARBA" id="ARBA00022771"/>
    </source>
</evidence>
<name>A0A9P5NU60_GYMJU</name>
<feature type="region of interest" description="Disordered" evidence="8">
    <location>
        <begin position="288"/>
        <end position="312"/>
    </location>
</feature>
<dbReference type="PROSITE" id="PS50089">
    <property type="entry name" value="ZF_RING_2"/>
    <property type="match status" value="2"/>
</dbReference>
<dbReference type="GO" id="GO:0008270">
    <property type="term" value="F:zinc ion binding"/>
    <property type="evidence" value="ECO:0007669"/>
    <property type="project" value="UniProtKB-KW"/>
</dbReference>
<dbReference type="InterPro" id="IPR013083">
    <property type="entry name" value="Znf_RING/FYVE/PHD"/>
</dbReference>
<feature type="domain" description="RING-type" evidence="9">
    <location>
        <begin position="553"/>
        <end position="600"/>
    </location>
</feature>
<evidence type="ECO:0000256" key="1">
    <source>
        <dbReference type="ARBA" id="ARBA00022679"/>
    </source>
</evidence>
<dbReference type="InterPro" id="IPR044066">
    <property type="entry name" value="TRIAD_supradom"/>
</dbReference>
<evidence type="ECO:0000313" key="12">
    <source>
        <dbReference type="Proteomes" id="UP000724874"/>
    </source>
</evidence>
<keyword evidence="4 7" id="KW-0863">Zinc-finger</keyword>
<dbReference type="SUPFAM" id="SSF57850">
    <property type="entry name" value="RING/U-box"/>
    <property type="match status" value="3"/>
</dbReference>
<evidence type="ECO:0000256" key="8">
    <source>
        <dbReference type="SAM" id="MobiDB-lite"/>
    </source>
</evidence>
<evidence type="ECO:0000259" key="10">
    <source>
        <dbReference type="PROSITE" id="PS51873"/>
    </source>
</evidence>
<dbReference type="EMBL" id="JADNYJ010000009">
    <property type="protein sequence ID" value="KAF8909307.1"/>
    <property type="molecule type" value="Genomic_DNA"/>
</dbReference>
<dbReference type="GO" id="GO:0016567">
    <property type="term" value="P:protein ubiquitination"/>
    <property type="evidence" value="ECO:0007669"/>
    <property type="project" value="InterPro"/>
</dbReference>
<feature type="region of interest" description="Disordered" evidence="8">
    <location>
        <begin position="1"/>
        <end position="22"/>
    </location>
</feature>
<dbReference type="OrthoDB" id="1431934at2759"/>
<evidence type="ECO:0000259" key="9">
    <source>
        <dbReference type="PROSITE" id="PS50089"/>
    </source>
</evidence>
<comment type="caution">
    <text evidence="11">The sequence shown here is derived from an EMBL/GenBank/DDBJ whole genome shotgun (WGS) entry which is preliminary data.</text>
</comment>
<dbReference type="PANTHER" id="PTHR11685">
    <property type="entry name" value="RBR FAMILY RING FINGER AND IBR DOMAIN-CONTAINING"/>
    <property type="match status" value="1"/>
</dbReference>
<dbReference type="GO" id="GO:0004842">
    <property type="term" value="F:ubiquitin-protein transferase activity"/>
    <property type="evidence" value="ECO:0007669"/>
    <property type="project" value="InterPro"/>
</dbReference>
<evidence type="ECO:0000256" key="3">
    <source>
        <dbReference type="ARBA" id="ARBA00022737"/>
    </source>
</evidence>
<dbReference type="Gene3D" id="1.20.120.1750">
    <property type="match status" value="1"/>
</dbReference>
<feature type="region of interest" description="Disordered" evidence="8">
    <location>
        <begin position="335"/>
        <end position="368"/>
    </location>
</feature>